<name>W6Z4F8_COCMI</name>
<dbReference type="HOGENOM" id="CLU_3129636_0_0_1"/>
<dbReference type="GeneID" id="19129115"/>
<evidence type="ECO:0000313" key="1">
    <source>
        <dbReference type="EMBL" id="EUC44638.1"/>
    </source>
</evidence>
<protein>
    <submittedName>
        <fullName evidence="1">Uncharacterized protein</fullName>
    </submittedName>
</protein>
<dbReference type="Proteomes" id="UP000054032">
    <property type="component" value="Unassembled WGS sequence"/>
</dbReference>
<dbReference type="AlphaFoldDB" id="W6Z4F8"/>
<gene>
    <name evidence="1" type="ORF">COCMIDRAFT_97740</name>
</gene>
<proteinExistence type="predicted"/>
<accession>W6Z4F8</accession>
<keyword evidence="2" id="KW-1185">Reference proteome</keyword>
<dbReference type="RefSeq" id="XP_007688848.1">
    <property type="nucleotide sequence ID" value="XM_007690658.1"/>
</dbReference>
<evidence type="ECO:0000313" key="2">
    <source>
        <dbReference type="Proteomes" id="UP000054032"/>
    </source>
</evidence>
<reference evidence="1 2" key="1">
    <citation type="journal article" date="2013" name="PLoS Genet.">
        <title>Comparative genome structure, secondary metabolite, and effector coding capacity across Cochliobolus pathogens.</title>
        <authorList>
            <person name="Condon B.J."/>
            <person name="Leng Y."/>
            <person name="Wu D."/>
            <person name="Bushley K.E."/>
            <person name="Ohm R.A."/>
            <person name="Otillar R."/>
            <person name="Martin J."/>
            <person name="Schackwitz W."/>
            <person name="Grimwood J."/>
            <person name="MohdZainudin N."/>
            <person name="Xue C."/>
            <person name="Wang R."/>
            <person name="Manning V.A."/>
            <person name="Dhillon B."/>
            <person name="Tu Z.J."/>
            <person name="Steffenson B.J."/>
            <person name="Salamov A."/>
            <person name="Sun H."/>
            <person name="Lowry S."/>
            <person name="LaButti K."/>
            <person name="Han J."/>
            <person name="Copeland A."/>
            <person name="Lindquist E."/>
            <person name="Barry K."/>
            <person name="Schmutz J."/>
            <person name="Baker S.E."/>
            <person name="Ciuffetti L.M."/>
            <person name="Grigoriev I.V."/>
            <person name="Zhong S."/>
            <person name="Turgeon B.G."/>
        </authorList>
    </citation>
    <scope>NUCLEOTIDE SEQUENCE [LARGE SCALE GENOMIC DNA]</scope>
    <source>
        <strain evidence="1 2">ATCC 44560</strain>
    </source>
</reference>
<feature type="non-terminal residue" evidence="1">
    <location>
        <position position="1"/>
    </location>
</feature>
<dbReference type="EMBL" id="KI964000">
    <property type="protein sequence ID" value="EUC44638.1"/>
    <property type="molecule type" value="Genomic_DNA"/>
</dbReference>
<dbReference type="KEGG" id="bor:COCMIDRAFT_97740"/>
<sequence>NHINNRYTSSISAAARVYTPISHYRAKNLTDSSHRNHKIYSPFLRVHDRL</sequence>
<organism evidence="1 2">
    <name type="scientific">Bipolaris oryzae ATCC 44560</name>
    <dbReference type="NCBI Taxonomy" id="930090"/>
    <lineage>
        <taxon>Eukaryota</taxon>
        <taxon>Fungi</taxon>
        <taxon>Dikarya</taxon>
        <taxon>Ascomycota</taxon>
        <taxon>Pezizomycotina</taxon>
        <taxon>Dothideomycetes</taxon>
        <taxon>Pleosporomycetidae</taxon>
        <taxon>Pleosporales</taxon>
        <taxon>Pleosporineae</taxon>
        <taxon>Pleosporaceae</taxon>
        <taxon>Bipolaris</taxon>
    </lineage>
</organism>